<evidence type="ECO:0000313" key="3">
    <source>
        <dbReference type="Proteomes" id="UP001642464"/>
    </source>
</evidence>
<accession>A0ABP0RFP8</accession>
<gene>
    <name evidence="2" type="ORF">SCF082_LOCUS46112</name>
</gene>
<keyword evidence="1" id="KW-1133">Transmembrane helix</keyword>
<keyword evidence="1" id="KW-0472">Membrane</keyword>
<proteinExistence type="predicted"/>
<sequence length="489" mass="54856">MPLCRMAQSAPEHCAGPRFRKDFRSFERDFFSFNASAQVVGDGRLSLDCRLLEPHYAIVLAALSLIVLVSLLQITRTAFRSCRSRNSRDLRGLEHSHSTMSVGEVAAPGHVPIMPKEAKLRGGHRFELHSSRIRTEEEVGWWLWCHLSAQLSILERQIQAEAAALRALKNRAKYVPRPHLDEETQEEGDSGHLGSKGDFVADAMVIARGPRERRRAMDGTKPNQCLAAKGGQAEDVVLVVLRRHAYEWQAEGILCDPGRIAIGLSRASHTMVMDYWARDCFGAWLRTGSGWQNPDTEHENAEASLGKVQFWKNCLQVSRDQAGEGGQQRQRYPAPNPLQVHSCLGLFAGWRQFLVKATTVVNHGGSWTVGVPLAMAEGHLQADWEEIPTSFAQHIAQMVPEECPTVRLTRHKADEFHLGATVFYSQTCRSWRSEVQILDPGGNILLTSYWGMGLHRQSKYIYGLVLRISSRTVLESSNSWTMESHCKAE</sequence>
<keyword evidence="3" id="KW-1185">Reference proteome</keyword>
<protein>
    <submittedName>
        <fullName evidence="2">Uncharacterized protein</fullName>
    </submittedName>
</protein>
<dbReference type="Proteomes" id="UP001642464">
    <property type="component" value="Unassembled WGS sequence"/>
</dbReference>
<keyword evidence="1" id="KW-0812">Transmembrane</keyword>
<feature type="transmembrane region" description="Helical" evidence="1">
    <location>
        <begin position="55"/>
        <end position="75"/>
    </location>
</feature>
<name>A0ABP0RFP8_9DINO</name>
<organism evidence="2 3">
    <name type="scientific">Durusdinium trenchii</name>
    <dbReference type="NCBI Taxonomy" id="1381693"/>
    <lineage>
        <taxon>Eukaryota</taxon>
        <taxon>Sar</taxon>
        <taxon>Alveolata</taxon>
        <taxon>Dinophyceae</taxon>
        <taxon>Suessiales</taxon>
        <taxon>Symbiodiniaceae</taxon>
        <taxon>Durusdinium</taxon>
    </lineage>
</organism>
<dbReference type="EMBL" id="CAXAMM010041273">
    <property type="protein sequence ID" value="CAK9098380.1"/>
    <property type="molecule type" value="Genomic_DNA"/>
</dbReference>
<evidence type="ECO:0000256" key="1">
    <source>
        <dbReference type="SAM" id="Phobius"/>
    </source>
</evidence>
<evidence type="ECO:0000313" key="2">
    <source>
        <dbReference type="EMBL" id="CAK9098380.1"/>
    </source>
</evidence>
<comment type="caution">
    <text evidence="2">The sequence shown here is derived from an EMBL/GenBank/DDBJ whole genome shotgun (WGS) entry which is preliminary data.</text>
</comment>
<reference evidence="2 3" key="1">
    <citation type="submission" date="2024-02" db="EMBL/GenBank/DDBJ databases">
        <authorList>
            <person name="Chen Y."/>
            <person name="Shah S."/>
            <person name="Dougan E. K."/>
            <person name="Thang M."/>
            <person name="Chan C."/>
        </authorList>
    </citation>
    <scope>NUCLEOTIDE SEQUENCE [LARGE SCALE GENOMIC DNA]</scope>
</reference>